<protein>
    <submittedName>
        <fullName evidence="2">General stress protein 26</fullName>
    </submittedName>
</protein>
<evidence type="ECO:0000259" key="1">
    <source>
        <dbReference type="Pfam" id="PF16242"/>
    </source>
</evidence>
<dbReference type="Gene3D" id="2.30.110.10">
    <property type="entry name" value="Electron Transport, Fmn-binding Protein, Chain A"/>
    <property type="match status" value="1"/>
</dbReference>
<dbReference type="Pfam" id="PF16242">
    <property type="entry name" value="Pyrid_ox_like"/>
    <property type="match status" value="1"/>
</dbReference>
<dbReference type="PANTHER" id="PTHR34818:SF1">
    <property type="entry name" value="PROTEIN BLI-3"/>
    <property type="match status" value="1"/>
</dbReference>
<sequence>MADLKLAKTDPEKQFWDQLDGHTAGMLGVSDSGQHMQPMSHFIDRDEKRLYFFTSRDTDLVRALRPGATAHYTFVNDGHDYHCCMKGALTISNDRAKIDEYWSAVVDAWFDGPRDPQLTLLALDLHDAAIWASTGSAVKFGWEIAKANYKDGHTPDLGETNHIDFLRAA</sequence>
<gene>
    <name evidence="2" type="primary">ydaG</name>
    <name evidence="2" type="ORF">POI8812_02145</name>
</gene>
<dbReference type="InterPro" id="IPR052917">
    <property type="entry name" value="Stress-Dev_Protein"/>
</dbReference>
<dbReference type="Proteomes" id="UP000244932">
    <property type="component" value="Unassembled WGS sequence"/>
</dbReference>
<accession>A0A2R8AC66</accession>
<dbReference type="OrthoDB" id="1432662at2"/>
<dbReference type="InterPro" id="IPR012349">
    <property type="entry name" value="Split_barrel_FMN-bd"/>
</dbReference>
<dbReference type="SUPFAM" id="SSF50475">
    <property type="entry name" value="FMN-binding split barrel"/>
    <property type="match status" value="1"/>
</dbReference>
<evidence type="ECO:0000313" key="2">
    <source>
        <dbReference type="EMBL" id="SPF29824.1"/>
    </source>
</evidence>
<name>A0A2R8AC66_9RHOB</name>
<reference evidence="2 3" key="1">
    <citation type="submission" date="2018-03" db="EMBL/GenBank/DDBJ databases">
        <authorList>
            <person name="Keele B.F."/>
        </authorList>
    </citation>
    <scope>NUCLEOTIDE SEQUENCE [LARGE SCALE GENOMIC DNA]</scope>
    <source>
        <strain evidence="2 3">CeCT 8812</strain>
    </source>
</reference>
<dbReference type="EMBL" id="OMKW01000003">
    <property type="protein sequence ID" value="SPF29824.1"/>
    <property type="molecule type" value="Genomic_DNA"/>
</dbReference>
<dbReference type="RefSeq" id="WP_108782568.1">
    <property type="nucleotide sequence ID" value="NZ_OMKW01000003.1"/>
</dbReference>
<dbReference type="AlphaFoldDB" id="A0A2R8AC66"/>
<evidence type="ECO:0000313" key="3">
    <source>
        <dbReference type="Proteomes" id="UP000244932"/>
    </source>
</evidence>
<proteinExistence type="predicted"/>
<dbReference type="InterPro" id="IPR038725">
    <property type="entry name" value="YdaG_split_barrel_FMN-bd"/>
</dbReference>
<dbReference type="PANTHER" id="PTHR34818">
    <property type="entry name" value="PROTEIN BLI-3"/>
    <property type="match status" value="1"/>
</dbReference>
<keyword evidence="3" id="KW-1185">Reference proteome</keyword>
<feature type="domain" description="General stress protein FMN-binding split barrel" evidence="1">
    <location>
        <begin position="10"/>
        <end position="150"/>
    </location>
</feature>
<organism evidence="2 3">
    <name type="scientific">Pontivivens insulae</name>
    <dbReference type="NCBI Taxonomy" id="1639689"/>
    <lineage>
        <taxon>Bacteria</taxon>
        <taxon>Pseudomonadati</taxon>
        <taxon>Pseudomonadota</taxon>
        <taxon>Alphaproteobacteria</taxon>
        <taxon>Rhodobacterales</taxon>
        <taxon>Paracoccaceae</taxon>
        <taxon>Pontivivens</taxon>
    </lineage>
</organism>